<evidence type="ECO:0000313" key="2">
    <source>
        <dbReference type="Proteomes" id="UP000009173"/>
    </source>
</evidence>
<reference evidence="2" key="1">
    <citation type="journal article" date="2009" name="Environ. Microbiol.">
        <title>Contribution of mobile genetic elements to Desulfovibrio vulgaris genome plasticity.</title>
        <authorList>
            <person name="Walker C.B."/>
            <person name="Stolyar S."/>
            <person name="Chivian D."/>
            <person name="Pinel N."/>
            <person name="Gabster J.A."/>
            <person name="Dehal P.S."/>
            <person name="He Z."/>
            <person name="Yang Z.K."/>
            <person name="Yen H.C."/>
            <person name="Zhou J."/>
            <person name="Wall J.D."/>
            <person name="Hazen T.C."/>
            <person name="Arkin A.P."/>
            <person name="Stahl D.A."/>
        </authorList>
    </citation>
    <scope>NUCLEOTIDE SEQUENCE [LARGE SCALE GENOMIC DNA]</scope>
    <source>
        <strain evidence="2">DP4</strain>
    </source>
</reference>
<dbReference type="Proteomes" id="UP000009173">
    <property type="component" value="Chromosome"/>
</dbReference>
<dbReference type="KEGG" id="dvl:Dvul_1445"/>
<sequence length="79" mass="8674">MAHGNNHNHTSDVVTSLYEAAEGLRFICDTLEGEPCTHLCLLKLIEGRVQQCAERIDALLPPSESTTISTRMTTSRDCA</sequence>
<proteinExistence type="predicted"/>
<dbReference type="EMBL" id="CP000527">
    <property type="protein sequence ID" value="ABM28463.1"/>
    <property type="molecule type" value="Genomic_DNA"/>
</dbReference>
<organism evidence="1 2">
    <name type="scientific">Nitratidesulfovibrio vulgaris (strain DP4)</name>
    <name type="common">Desulfovibrio vulgaris</name>
    <dbReference type="NCBI Taxonomy" id="391774"/>
    <lineage>
        <taxon>Bacteria</taxon>
        <taxon>Pseudomonadati</taxon>
        <taxon>Thermodesulfobacteriota</taxon>
        <taxon>Desulfovibrionia</taxon>
        <taxon>Desulfovibrionales</taxon>
        <taxon>Desulfovibrionaceae</taxon>
        <taxon>Nitratidesulfovibrio</taxon>
    </lineage>
</organism>
<evidence type="ECO:0000313" key="1">
    <source>
        <dbReference type="EMBL" id="ABM28463.1"/>
    </source>
</evidence>
<protein>
    <submittedName>
        <fullName evidence="1">Uncharacterized protein</fullName>
    </submittedName>
</protein>
<accession>A0A0H3A840</accession>
<dbReference type="AlphaFoldDB" id="A0A0H3A840"/>
<dbReference type="HOGENOM" id="CLU_2600417_0_0_7"/>
<name>A0A0H3A840_NITV4</name>
<dbReference type="RefSeq" id="WP_011792260.1">
    <property type="nucleotide sequence ID" value="NC_008751.1"/>
</dbReference>
<gene>
    <name evidence="1" type="ordered locus">Dvul_1445</name>
</gene>